<dbReference type="PANTHER" id="PTHR12537:SF12">
    <property type="entry name" value="MATERNAL PROTEIN PUMILIO"/>
    <property type="match status" value="1"/>
</dbReference>
<dbReference type="GO" id="GO:0016020">
    <property type="term" value="C:membrane"/>
    <property type="evidence" value="ECO:0007669"/>
    <property type="project" value="InterPro"/>
</dbReference>
<evidence type="ECO:0000256" key="5">
    <source>
        <dbReference type="ARBA" id="ARBA00055193"/>
    </source>
</evidence>
<keyword evidence="10" id="KW-1185">Reference proteome</keyword>
<dbReference type="PANTHER" id="PTHR12537">
    <property type="entry name" value="RNA BINDING PROTEIN PUMILIO-RELATED"/>
    <property type="match status" value="1"/>
</dbReference>
<comment type="caution">
    <text evidence="9">The sequence shown here is derived from an EMBL/GenBank/DDBJ whole genome shotgun (WGS) entry which is preliminary data.</text>
</comment>
<feature type="repeat" description="Pumilio" evidence="6">
    <location>
        <begin position="510"/>
        <end position="545"/>
    </location>
</feature>
<feature type="repeat" description="Pumilio" evidence="6">
    <location>
        <begin position="656"/>
        <end position="691"/>
    </location>
</feature>
<comment type="function">
    <text evidence="5">Sequence-specific RNA-binding protein that regulates translation and mRNA stability by binding the 3'-UTR of target mRNAs. Binds the APUM-binding elements (APBEs) in the 3'-UTR mRNA sequence of CLV1, PNH, WUS and FAS2.</text>
</comment>
<dbReference type="InterPro" id="IPR016024">
    <property type="entry name" value="ARM-type_fold"/>
</dbReference>
<evidence type="ECO:0000259" key="8">
    <source>
        <dbReference type="PROSITE" id="PS50303"/>
    </source>
</evidence>
<evidence type="ECO:0000256" key="7">
    <source>
        <dbReference type="SAM" id="MobiDB-lite"/>
    </source>
</evidence>
<dbReference type="InterPro" id="IPR033133">
    <property type="entry name" value="PUM-HD"/>
</dbReference>
<keyword evidence="4" id="KW-0694">RNA-binding</keyword>
<dbReference type="SMART" id="SM00025">
    <property type="entry name" value="Pumilio"/>
    <property type="match status" value="8"/>
</dbReference>
<feature type="compositionally biased region" description="Low complexity" evidence="7">
    <location>
        <begin position="832"/>
        <end position="847"/>
    </location>
</feature>
<feature type="repeat" description="Pumilio" evidence="6">
    <location>
        <begin position="546"/>
        <end position="582"/>
    </location>
</feature>
<organism evidence="9 10">
    <name type="scientific">Micractinium conductrix</name>
    <dbReference type="NCBI Taxonomy" id="554055"/>
    <lineage>
        <taxon>Eukaryota</taxon>
        <taxon>Viridiplantae</taxon>
        <taxon>Chlorophyta</taxon>
        <taxon>core chlorophytes</taxon>
        <taxon>Trebouxiophyceae</taxon>
        <taxon>Chlorellales</taxon>
        <taxon>Chlorellaceae</taxon>
        <taxon>Chlorella clade</taxon>
        <taxon>Micractinium</taxon>
    </lineage>
</organism>
<dbReference type="CDD" id="cd07920">
    <property type="entry name" value="Pumilio"/>
    <property type="match status" value="1"/>
</dbReference>
<feature type="repeat" description="Pumilio" evidence="6">
    <location>
        <begin position="474"/>
        <end position="509"/>
    </location>
</feature>
<keyword evidence="3" id="KW-0677">Repeat</keyword>
<feature type="repeat" description="Pumilio" evidence="6">
    <location>
        <begin position="438"/>
        <end position="473"/>
    </location>
</feature>
<feature type="compositionally biased region" description="Polar residues" evidence="7">
    <location>
        <begin position="26"/>
        <end position="39"/>
    </location>
</feature>
<evidence type="ECO:0000256" key="1">
    <source>
        <dbReference type="ARBA" id="ARBA00004496"/>
    </source>
</evidence>
<gene>
    <name evidence="9" type="ORF">C2E20_2398</name>
</gene>
<dbReference type="InterPro" id="IPR001313">
    <property type="entry name" value="Pumilio_RNA-bd_rpt"/>
</dbReference>
<evidence type="ECO:0000313" key="9">
    <source>
        <dbReference type="EMBL" id="PSC74804.1"/>
    </source>
</evidence>
<dbReference type="InterPro" id="IPR011989">
    <property type="entry name" value="ARM-like"/>
</dbReference>
<feature type="compositionally biased region" description="Polar residues" evidence="7">
    <location>
        <begin position="1"/>
        <end position="10"/>
    </location>
</feature>
<comment type="subcellular location">
    <subcellularLocation>
        <location evidence="1">Cytoplasm</location>
    </subcellularLocation>
</comment>
<feature type="region of interest" description="Disordered" evidence="7">
    <location>
        <begin position="1"/>
        <end position="112"/>
    </location>
</feature>
<dbReference type="FunFam" id="1.25.10.10:FF:000004">
    <property type="entry name" value="Pumilio homolog 1 isoform 2"/>
    <property type="match status" value="1"/>
</dbReference>
<evidence type="ECO:0000256" key="3">
    <source>
        <dbReference type="ARBA" id="ARBA00022737"/>
    </source>
</evidence>
<evidence type="ECO:0000313" key="10">
    <source>
        <dbReference type="Proteomes" id="UP000239649"/>
    </source>
</evidence>
<sequence length="1192" mass="127013">MSGAHQQSAWAPSEAPAPGMKMPSGPTVNLSAVSATLAGSATPLPGSGAHTPGGGYSTSSSPYARGSSTHSSPNISRTGSGASEGSLGGAAATPAGATPLPLPLGRQSSGEHSIEAALQGLAISGAASPAAPPRLNFTAPPSGALPQAAPVEVFAKFPQEQSAGPSGRGAHAGGRGGGHHGAAAAYAAPHSGGYPSASLAMSPPHQGGAFFVESPPGGYPPHGGAQAHMFGGPAPHGGQGGTPAASAGFPAAAYYSQHVGHAGGSGQHPGAPYMVPHPYYGMVPAGHYGQTPYSMYPGPPPPHSAPAASKAAYEAAAAEYQARQYQAMMQYQAMQGFGMMVSPSGSPERGGGRPLSAPVFRRNNSGQGRDDVRSIRSSGGRPSRLSLDMSASKSENGDAHRLDPALEPLVAEDGSERQSQLLDEYKATREARAWTLQELQGHLYPFCRDQHGSRLVQQQLEGADPALVSELFGEVRHKLLPLMVDVFGNYVVQRFLERGGPEVHAAVAEAMRGKVLPLALQMYGCRVVQKALEVFPMEERVSIVGELSGHTLRCVRDQNGNHVVQKCIECVQPSEPARPMIEAIVAKVQPLSTHTFGCRLVQRVLEHCSIPELRERVIAEVLGNALQLSHDQYGNYVVQHLVTKGPADARDAIVAKAAPQVMTLAQHKYASNVVEACLKRGEQRHRDAIIEQMIADARARPTALTALMRDQYGNYVVQRGLEVATPPQRAALLAVIQPHLDTLRKYAYGKHIAAKAEALLAAQAAAAAEPASAPEPAAPEQGGALHEHWHHCTMPPRRGPLMRRRGARLGILGGFALLAYTLWSVRSPTQHGSSSSDRGSSSVLTSGGTAPKYSLPDGERADAIMSGSQQHGRVTKAGPLPADFWTNEKRAWREAEFQKMVERDTAQPHLPDYWAADASGQLALKPFPLPFPLCHTYVNHKYKVIFIIHPKSASTATKRYMTLCRLNQTDSCLEPLERAEQLTPLAQQWEEYFVFTFVRNPWARAYSSWKFLRDGYMLPAGKGPKQGDGAPCAPGGWRDFCRDPLLLGRMCNTQPHCCPGKEEAHFMYYHITDQGTCLEAEGGGLAVDFIGRVENVDEDMQEAVGIINSRLPAGVPPLQLPDEVAAINVGPKHQKEKPPDNSRYLPAYEGANATCFSLIARFHEKDVRIMFSSLHQAAEAAEAAAVRAAVTR</sequence>
<dbReference type="Gene3D" id="1.25.10.10">
    <property type="entry name" value="Leucine-rich Repeat Variant"/>
    <property type="match status" value="1"/>
</dbReference>
<dbReference type="GO" id="GO:0005737">
    <property type="term" value="C:cytoplasm"/>
    <property type="evidence" value="ECO:0007669"/>
    <property type="project" value="UniProtKB-SubCell"/>
</dbReference>
<reference evidence="9 10" key="1">
    <citation type="journal article" date="2018" name="Plant J.">
        <title>Genome sequences of Chlorella sorokiniana UTEX 1602 and Micractinium conductrix SAG 241.80: implications to maltose excretion by a green alga.</title>
        <authorList>
            <person name="Arriola M.B."/>
            <person name="Velmurugan N."/>
            <person name="Zhang Y."/>
            <person name="Plunkett M.H."/>
            <person name="Hondzo H."/>
            <person name="Barney B.M."/>
        </authorList>
    </citation>
    <scope>NUCLEOTIDE SEQUENCE [LARGE SCALE GENOMIC DNA]</scope>
    <source>
        <strain evidence="9 10">SAG 241.80</strain>
    </source>
</reference>
<evidence type="ECO:0000256" key="2">
    <source>
        <dbReference type="ARBA" id="ARBA00022490"/>
    </source>
</evidence>
<dbReference type="Proteomes" id="UP000239649">
    <property type="component" value="Unassembled WGS sequence"/>
</dbReference>
<proteinExistence type="predicted"/>
<feature type="compositionally biased region" description="Low complexity" evidence="7">
    <location>
        <begin position="375"/>
        <end position="387"/>
    </location>
</feature>
<feature type="region of interest" description="Disordered" evidence="7">
    <location>
        <begin position="160"/>
        <end position="184"/>
    </location>
</feature>
<feature type="domain" description="PUM-HD" evidence="8">
    <location>
        <begin position="417"/>
        <end position="760"/>
    </location>
</feature>
<dbReference type="PROSITE" id="PS50302">
    <property type="entry name" value="PUM"/>
    <property type="match status" value="8"/>
</dbReference>
<dbReference type="Pfam" id="PF03567">
    <property type="entry name" value="Sulfotransfer_2"/>
    <property type="match status" value="1"/>
</dbReference>
<feature type="region of interest" description="Disordered" evidence="7">
    <location>
        <begin position="342"/>
        <end position="403"/>
    </location>
</feature>
<feature type="compositionally biased region" description="Polar residues" evidence="7">
    <location>
        <begin position="66"/>
        <end position="78"/>
    </location>
</feature>
<feature type="compositionally biased region" description="Gly residues" evidence="7">
    <location>
        <begin position="166"/>
        <end position="180"/>
    </location>
</feature>
<dbReference type="OrthoDB" id="668540at2759"/>
<dbReference type="AlphaFoldDB" id="A0A2P6VL50"/>
<dbReference type="SUPFAM" id="SSF48371">
    <property type="entry name" value="ARM repeat"/>
    <property type="match status" value="1"/>
</dbReference>
<dbReference type="InterPro" id="IPR005331">
    <property type="entry name" value="Sulfotransferase"/>
</dbReference>
<name>A0A2P6VL50_9CHLO</name>
<dbReference type="InterPro" id="IPR033712">
    <property type="entry name" value="Pumilio_RNA-bd"/>
</dbReference>
<feature type="repeat" description="Pumilio" evidence="6">
    <location>
        <begin position="698"/>
        <end position="734"/>
    </location>
</feature>
<dbReference type="Pfam" id="PF00806">
    <property type="entry name" value="PUF"/>
    <property type="match status" value="8"/>
</dbReference>
<dbReference type="EMBL" id="LHPF02000004">
    <property type="protein sequence ID" value="PSC74804.1"/>
    <property type="molecule type" value="Genomic_DNA"/>
</dbReference>
<dbReference type="GO" id="GO:0008146">
    <property type="term" value="F:sulfotransferase activity"/>
    <property type="evidence" value="ECO:0007669"/>
    <property type="project" value="InterPro"/>
</dbReference>
<evidence type="ECO:0000256" key="4">
    <source>
        <dbReference type="ARBA" id="ARBA00022884"/>
    </source>
</evidence>
<feature type="repeat" description="Pumilio" evidence="6">
    <location>
        <begin position="620"/>
        <end position="655"/>
    </location>
</feature>
<feature type="compositionally biased region" description="Low complexity" evidence="7">
    <location>
        <begin position="79"/>
        <end position="105"/>
    </location>
</feature>
<accession>A0A2P6VL50</accession>
<keyword evidence="2" id="KW-0963">Cytoplasm</keyword>
<dbReference type="GO" id="GO:0010608">
    <property type="term" value="P:post-transcriptional regulation of gene expression"/>
    <property type="evidence" value="ECO:0007669"/>
    <property type="project" value="TreeGrafter"/>
</dbReference>
<feature type="region of interest" description="Disordered" evidence="7">
    <location>
        <begin position="829"/>
        <end position="859"/>
    </location>
</feature>
<dbReference type="STRING" id="554055.A0A2P6VL50"/>
<dbReference type="PROSITE" id="PS50303">
    <property type="entry name" value="PUM_HD"/>
    <property type="match status" value="1"/>
</dbReference>
<feature type="repeat" description="Pumilio" evidence="6">
    <location>
        <begin position="583"/>
        <end position="619"/>
    </location>
</feature>
<evidence type="ECO:0000256" key="6">
    <source>
        <dbReference type="PROSITE-ProRule" id="PRU00317"/>
    </source>
</evidence>
<protein>
    <recommendedName>
        <fullName evidence="8">PUM-HD domain-containing protein</fullName>
    </recommendedName>
</protein>
<dbReference type="GO" id="GO:0003729">
    <property type="term" value="F:mRNA binding"/>
    <property type="evidence" value="ECO:0007669"/>
    <property type="project" value="UniProtKB-ARBA"/>
</dbReference>